<dbReference type="AlphaFoldDB" id="A0A2Z4FPC5"/>
<reference evidence="1 2" key="1">
    <citation type="submission" date="2018-06" db="EMBL/GenBank/DDBJ databases">
        <title>Lujinxingia sediminis gen. nov. sp. nov., a new facultative anaerobic member of the class Deltaproteobacteria, and proposal of Lujinxingaceae fam. nov.</title>
        <authorList>
            <person name="Guo L.-Y."/>
            <person name="Li C.-M."/>
            <person name="Wang S."/>
            <person name="Du Z.-J."/>
        </authorList>
    </citation>
    <scope>NUCLEOTIDE SEQUENCE [LARGE SCALE GENOMIC DNA]</scope>
    <source>
        <strain evidence="1 2">FA350</strain>
    </source>
</reference>
<evidence type="ECO:0000313" key="1">
    <source>
        <dbReference type="EMBL" id="AWV90849.1"/>
    </source>
</evidence>
<accession>A0A2Z4FPC5</accession>
<proteinExistence type="predicted"/>
<dbReference type="OrthoDB" id="5514575at2"/>
<keyword evidence="2" id="KW-1185">Reference proteome</keyword>
<dbReference type="Proteomes" id="UP000249799">
    <property type="component" value="Chromosome"/>
</dbReference>
<evidence type="ECO:0000313" key="2">
    <source>
        <dbReference type="Proteomes" id="UP000249799"/>
    </source>
</evidence>
<gene>
    <name evidence="1" type="ORF">DN745_16590</name>
</gene>
<organism evidence="1 2">
    <name type="scientific">Bradymonas sediminis</name>
    <dbReference type="NCBI Taxonomy" id="1548548"/>
    <lineage>
        <taxon>Bacteria</taxon>
        <taxon>Deltaproteobacteria</taxon>
        <taxon>Bradymonadales</taxon>
        <taxon>Bradymonadaceae</taxon>
        <taxon>Bradymonas</taxon>
    </lineage>
</organism>
<sequence length="104" mass="11350">MLGEQAKYNQLMTELDEHLSVKAALLLDASGNIRSRVGDARAILKSAQQTAPMVAPGAKGEGLERENIYLVGAGREFLVVIFGEDVQFDGIKTYVDSLLRDLEL</sequence>
<name>A0A2Z4FPC5_9DELT</name>
<dbReference type="RefSeq" id="WP_111336556.1">
    <property type="nucleotide sequence ID" value="NZ_CP030032.1"/>
</dbReference>
<protein>
    <submittedName>
        <fullName evidence="1">Uncharacterized protein</fullName>
    </submittedName>
</protein>
<dbReference type="EMBL" id="CP030032">
    <property type="protein sequence ID" value="AWV90849.1"/>
    <property type="molecule type" value="Genomic_DNA"/>
</dbReference>
<dbReference type="KEGG" id="bsed:DN745_16590"/>